<keyword evidence="2" id="KW-1185">Reference proteome</keyword>
<accession>A0A7J6X584</accession>
<dbReference type="AlphaFoldDB" id="A0A7J6X584"/>
<evidence type="ECO:0000313" key="1">
    <source>
        <dbReference type="EMBL" id="KAF5204008.1"/>
    </source>
</evidence>
<proteinExistence type="predicted"/>
<dbReference type="Proteomes" id="UP000554482">
    <property type="component" value="Unassembled WGS sequence"/>
</dbReference>
<sequence>MEMEYLPNIETFILIALGFQANTIPPERPTDGTNSHLQPKGKRFAFSTNTLSLIFVSCNMTKSALDNFNNNFKLPWASRLHRPLAFHVKNLDMDNPLPLELIIT</sequence>
<name>A0A7J6X584_THATH</name>
<reference evidence="1 2" key="1">
    <citation type="submission" date="2020-06" db="EMBL/GenBank/DDBJ databases">
        <title>Transcriptomic and genomic resources for Thalictrum thalictroides and T. hernandezii: Facilitating candidate gene discovery in an emerging model plant lineage.</title>
        <authorList>
            <person name="Arias T."/>
            <person name="Riano-Pachon D.M."/>
            <person name="Di Stilio V.S."/>
        </authorList>
    </citation>
    <scope>NUCLEOTIDE SEQUENCE [LARGE SCALE GENOMIC DNA]</scope>
    <source>
        <strain evidence="2">cv. WT478/WT964</strain>
        <tissue evidence="1">Leaves</tissue>
    </source>
</reference>
<gene>
    <name evidence="1" type="ORF">FRX31_006406</name>
</gene>
<evidence type="ECO:0000313" key="2">
    <source>
        <dbReference type="Proteomes" id="UP000554482"/>
    </source>
</evidence>
<dbReference type="EMBL" id="JABWDY010005977">
    <property type="protein sequence ID" value="KAF5204008.1"/>
    <property type="molecule type" value="Genomic_DNA"/>
</dbReference>
<protein>
    <submittedName>
        <fullName evidence="1">Uncharacterized protein</fullName>
    </submittedName>
</protein>
<organism evidence="1 2">
    <name type="scientific">Thalictrum thalictroides</name>
    <name type="common">Rue-anemone</name>
    <name type="synonym">Anemone thalictroides</name>
    <dbReference type="NCBI Taxonomy" id="46969"/>
    <lineage>
        <taxon>Eukaryota</taxon>
        <taxon>Viridiplantae</taxon>
        <taxon>Streptophyta</taxon>
        <taxon>Embryophyta</taxon>
        <taxon>Tracheophyta</taxon>
        <taxon>Spermatophyta</taxon>
        <taxon>Magnoliopsida</taxon>
        <taxon>Ranunculales</taxon>
        <taxon>Ranunculaceae</taxon>
        <taxon>Thalictroideae</taxon>
        <taxon>Thalictrum</taxon>
    </lineage>
</organism>
<comment type="caution">
    <text evidence="1">The sequence shown here is derived from an EMBL/GenBank/DDBJ whole genome shotgun (WGS) entry which is preliminary data.</text>
</comment>